<keyword evidence="1" id="KW-0217">Developmental protein</keyword>
<sequence>MGSVLGKDEDLDSSSSSSTFIDPIGPSTSGYVSDGDDNAAKVFKLDTPRYVHQKLFLESKNSDVVINALGNTWRLHKVYLEQCEYFRALFQGNWSDSHENEYTLEVIDTNICFTGLNNVFASLYNNEIEIDREHIAGVVASAAMLNLTSVLTRCSDLLSSYLSEDNVLLCLKLADTYGFSEKLNEALEFMKRNLWRYCLNIQFLKKLSLYWCSKILSAASDTLCVKENEMDLYVAIRNWIYLQNFPEDTEINEKRCAISSVAMIMTGWNTSMCCGI</sequence>
<dbReference type="PROSITE" id="PS50097">
    <property type="entry name" value="BTB"/>
    <property type="match status" value="1"/>
</dbReference>
<organism evidence="4 5">
    <name type="scientific">Ditylenchus dipsaci</name>
    <dbReference type="NCBI Taxonomy" id="166011"/>
    <lineage>
        <taxon>Eukaryota</taxon>
        <taxon>Metazoa</taxon>
        <taxon>Ecdysozoa</taxon>
        <taxon>Nematoda</taxon>
        <taxon>Chromadorea</taxon>
        <taxon>Rhabditida</taxon>
        <taxon>Tylenchina</taxon>
        <taxon>Tylenchomorpha</taxon>
        <taxon>Sphaerularioidea</taxon>
        <taxon>Anguinidae</taxon>
        <taxon>Anguininae</taxon>
        <taxon>Ditylenchus</taxon>
    </lineage>
</organism>
<name>A0A915EGV9_9BILA</name>
<evidence type="ECO:0000259" key="3">
    <source>
        <dbReference type="PROSITE" id="PS50097"/>
    </source>
</evidence>
<dbReference type="InterPro" id="IPR000210">
    <property type="entry name" value="BTB/POZ_dom"/>
</dbReference>
<reference evidence="5" key="1">
    <citation type="submission" date="2022-11" db="UniProtKB">
        <authorList>
            <consortium name="WormBaseParasite"/>
        </authorList>
    </citation>
    <scope>IDENTIFICATION</scope>
</reference>
<dbReference type="Gene3D" id="1.25.40.420">
    <property type="match status" value="1"/>
</dbReference>
<dbReference type="PANTHER" id="PTHR23231">
    <property type="entry name" value="GERM CELL-LESS PROTEIN"/>
    <property type="match status" value="1"/>
</dbReference>
<evidence type="ECO:0000256" key="2">
    <source>
        <dbReference type="SAM" id="MobiDB-lite"/>
    </source>
</evidence>
<feature type="region of interest" description="Disordered" evidence="2">
    <location>
        <begin position="1"/>
        <end position="22"/>
    </location>
</feature>
<evidence type="ECO:0000313" key="5">
    <source>
        <dbReference type="WBParaSite" id="jg5916"/>
    </source>
</evidence>
<dbReference type="Pfam" id="PF00651">
    <property type="entry name" value="BTB"/>
    <property type="match status" value="1"/>
</dbReference>
<dbReference type="GO" id="GO:0007281">
    <property type="term" value="P:germ cell development"/>
    <property type="evidence" value="ECO:0007669"/>
    <property type="project" value="InterPro"/>
</dbReference>
<protein>
    <submittedName>
        <fullName evidence="5">BTB domain-containing protein</fullName>
    </submittedName>
</protein>
<dbReference type="AlphaFoldDB" id="A0A915EGV9"/>
<dbReference type="SUPFAM" id="SSF54695">
    <property type="entry name" value="POZ domain"/>
    <property type="match status" value="1"/>
</dbReference>
<dbReference type="InterPro" id="IPR011333">
    <property type="entry name" value="SKP1/BTB/POZ_sf"/>
</dbReference>
<dbReference type="InterPro" id="IPR043380">
    <property type="entry name" value="Gcl-like"/>
</dbReference>
<dbReference type="Gene3D" id="3.30.710.10">
    <property type="entry name" value="Potassium Channel Kv1.1, Chain A"/>
    <property type="match status" value="1"/>
</dbReference>
<proteinExistence type="predicted"/>
<dbReference type="Proteomes" id="UP000887574">
    <property type="component" value="Unplaced"/>
</dbReference>
<accession>A0A915EGV9</accession>
<keyword evidence="4" id="KW-1185">Reference proteome</keyword>
<dbReference type="WBParaSite" id="jg5916">
    <property type="protein sequence ID" value="jg5916"/>
    <property type="gene ID" value="jg5916"/>
</dbReference>
<feature type="domain" description="BTB" evidence="3">
    <location>
        <begin position="62"/>
        <end position="132"/>
    </location>
</feature>
<evidence type="ECO:0000256" key="1">
    <source>
        <dbReference type="ARBA" id="ARBA00022473"/>
    </source>
</evidence>
<dbReference type="SMART" id="SM00225">
    <property type="entry name" value="BTB"/>
    <property type="match status" value="1"/>
</dbReference>
<dbReference type="PANTHER" id="PTHR23231:SF17">
    <property type="entry name" value="BTB DOMAIN-CONTAINING PROTEIN"/>
    <property type="match status" value="1"/>
</dbReference>
<evidence type="ECO:0000313" key="4">
    <source>
        <dbReference type="Proteomes" id="UP000887574"/>
    </source>
</evidence>